<dbReference type="PANTHER" id="PTHR42881">
    <property type="entry name" value="PROLYL ENDOPEPTIDASE"/>
    <property type="match status" value="1"/>
</dbReference>
<comment type="caution">
    <text evidence="8">The sequence shown here is derived from an EMBL/GenBank/DDBJ whole genome shotgun (WGS) entry which is preliminary data.</text>
</comment>
<dbReference type="InterPro" id="IPR051167">
    <property type="entry name" value="Prolyl_oligopep/macrocyclase"/>
</dbReference>
<keyword evidence="5" id="KW-0720">Serine protease</keyword>
<evidence type="ECO:0000259" key="7">
    <source>
        <dbReference type="Pfam" id="PF02897"/>
    </source>
</evidence>
<keyword evidence="4 8" id="KW-0378">Hydrolase</keyword>
<dbReference type="SUPFAM" id="SSF50993">
    <property type="entry name" value="Peptidase/esterase 'gauge' domain"/>
    <property type="match status" value="1"/>
</dbReference>
<dbReference type="SUPFAM" id="SSF53474">
    <property type="entry name" value="alpha/beta-Hydrolases"/>
    <property type="match status" value="1"/>
</dbReference>
<dbReference type="Pfam" id="PF02897">
    <property type="entry name" value="Peptidase_S9_N"/>
    <property type="match status" value="1"/>
</dbReference>
<dbReference type="PANTHER" id="PTHR42881:SF2">
    <property type="entry name" value="PROLYL ENDOPEPTIDASE"/>
    <property type="match status" value="1"/>
</dbReference>
<keyword evidence="9" id="KW-1185">Reference proteome</keyword>
<organism evidence="8 9">
    <name type="scientific">Pseudonocardia parietis</name>
    <dbReference type="NCBI Taxonomy" id="570936"/>
    <lineage>
        <taxon>Bacteria</taxon>
        <taxon>Bacillati</taxon>
        <taxon>Actinomycetota</taxon>
        <taxon>Actinomycetes</taxon>
        <taxon>Pseudonocardiales</taxon>
        <taxon>Pseudonocardiaceae</taxon>
        <taxon>Pseudonocardia</taxon>
    </lineage>
</organism>
<dbReference type="InterPro" id="IPR029058">
    <property type="entry name" value="AB_hydrolase_fold"/>
</dbReference>
<protein>
    <recommendedName>
        <fullName evidence="2">prolyl oligopeptidase</fullName>
        <ecNumber evidence="2">3.4.21.26</ecNumber>
    </recommendedName>
</protein>
<dbReference type="EC" id="3.4.21.26" evidence="2"/>
<dbReference type="RefSeq" id="WP_210027667.1">
    <property type="nucleotide sequence ID" value="NZ_JAGINU010000001.1"/>
</dbReference>
<dbReference type="InterPro" id="IPR002470">
    <property type="entry name" value="Peptidase_S9A"/>
</dbReference>
<evidence type="ECO:0000313" key="9">
    <source>
        <dbReference type="Proteomes" id="UP001519295"/>
    </source>
</evidence>
<evidence type="ECO:0000313" key="8">
    <source>
        <dbReference type="EMBL" id="MBP2367528.1"/>
    </source>
</evidence>
<evidence type="ECO:0000256" key="5">
    <source>
        <dbReference type="ARBA" id="ARBA00022825"/>
    </source>
</evidence>
<name>A0ABS4VUB1_9PSEU</name>
<dbReference type="Proteomes" id="UP001519295">
    <property type="component" value="Unassembled WGS sequence"/>
</dbReference>
<evidence type="ECO:0000256" key="2">
    <source>
        <dbReference type="ARBA" id="ARBA00011897"/>
    </source>
</evidence>
<evidence type="ECO:0000256" key="4">
    <source>
        <dbReference type="ARBA" id="ARBA00022801"/>
    </source>
</evidence>
<dbReference type="EMBL" id="JAGINU010000001">
    <property type="protein sequence ID" value="MBP2367528.1"/>
    <property type="molecule type" value="Genomic_DNA"/>
</dbReference>
<comment type="catalytic activity">
    <reaction evidence="1">
        <text>Hydrolysis of Pro-|-Xaa &gt;&gt; Ala-|-Xaa in oligopeptides.</text>
        <dbReference type="EC" id="3.4.21.26"/>
    </reaction>
</comment>
<dbReference type="GO" id="GO:0004252">
    <property type="term" value="F:serine-type endopeptidase activity"/>
    <property type="evidence" value="ECO:0007669"/>
    <property type="project" value="UniProtKB-EC"/>
</dbReference>
<dbReference type="Gene3D" id="3.40.50.1820">
    <property type="entry name" value="alpha/beta hydrolase"/>
    <property type="match status" value="1"/>
</dbReference>
<dbReference type="InterPro" id="IPR001375">
    <property type="entry name" value="Peptidase_S9_cat"/>
</dbReference>
<keyword evidence="3" id="KW-0645">Protease</keyword>
<evidence type="ECO:0000256" key="3">
    <source>
        <dbReference type="ARBA" id="ARBA00022670"/>
    </source>
</evidence>
<feature type="domain" description="Peptidase S9A N-terminal" evidence="7">
    <location>
        <begin position="6"/>
        <end position="365"/>
    </location>
</feature>
<gene>
    <name evidence="8" type="ORF">JOF36_003224</name>
</gene>
<dbReference type="Pfam" id="PF00326">
    <property type="entry name" value="Peptidase_S9"/>
    <property type="match status" value="1"/>
</dbReference>
<evidence type="ECO:0000256" key="1">
    <source>
        <dbReference type="ARBA" id="ARBA00001070"/>
    </source>
</evidence>
<evidence type="ECO:0000259" key="6">
    <source>
        <dbReference type="Pfam" id="PF00326"/>
    </source>
</evidence>
<proteinExistence type="predicted"/>
<dbReference type="PRINTS" id="PR00862">
    <property type="entry name" value="PROLIGOPTASE"/>
</dbReference>
<dbReference type="Gene3D" id="2.130.10.120">
    <property type="entry name" value="Prolyl oligopeptidase, N-terminal domain"/>
    <property type="match status" value="1"/>
</dbReference>
<reference evidence="8 9" key="1">
    <citation type="submission" date="2021-03" db="EMBL/GenBank/DDBJ databases">
        <title>Sequencing the genomes of 1000 actinobacteria strains.</title>
        <authorList>
            <person name="Klenk H.-P."/>
        </authorList>
    </citation>
    <scope>NUCLEOTIDE SEQUENCE [LARGE SCALE GENOMIC DNA]</scope>
    <source>
        <strain evidence="8 9">DSM 45256</strain>
    </source>
</reference>
<feature type="domain" description="Peptidase S9 prolyl oligopeptidase catalytic" evidence="6">
    <location>
        <begin position="474"/>
        <end position="680"/>
    </location>
</feature>
<accession>A0ABS4VUB1</accession>
<dbReference type="InterPro" id="IPR023302">
    <property type="entry name" value="Pept_S9A_N"/>
</dbReference>
<sequence>MTIEYPPTRKGEDVDELAGVRSLDPYRWLEDAKADDVRQWQGEQAKLASETVRSWPGFDALRELVEGHTAQRFGSAPTFAGGRWFRSVTAEGDPQAGVVAADEPYGDGDTVYSPEPDGEGTAPFLSWFAPSPDGRILAVGLCDDGSEQNGIHLFDLHTRAWLDNPPRQRLMDAWSGGVHWLPDSSGFFFTALQGDPNDASYQVWFHRLIDATTTRQEVPWLAAASEYRMVLPDASGTRAVAIERLLTPCPVAIADLDAAGNATWRPFVADTDATVAGRLVGDRFIAVTDLDADRGRLVAIDVDRPDPADWATLVPESEAVLRTLTVVGELLYVSEFVDTYARVQIYDRSGTHLGEVPLPGRGAIGEHGYPYPNLVPRGHPGEFWFPFSTLTSSWGTYRHRPGATEVEELQAPAVIVADAVVEDHWATSRDGTQVPYHLVRRRDVDPTAPQPSLLYAYGGYNAPWVPQYPGGQAALVAAGGVFVHTHLRGGSEFGHSWWLGGRKQTKQNCYDDLYAVAEDLLDKGRTSPGQLGVTGGSNGGLMAGVAITQRPDLWAAVVPRAPLIDLVGACREPYGRYAVAVELADIDDPADVRRMLTFSPYQLVEKQTYPAVYLDAGDTDPRCSPWHARKFAAALQDTQQGEAPILLHVWENVGHGWATAADVALEQAAEWLAFVCRQLGIEPPH</sequence>